<dbReference type="GO" id="GO:0016791">
    <property type="term" value="F:phosphatase activity"/>
    <property type="evidence" value="ECO:0007669"/>
    <property type="project" value="TreeGrafter"/>
</dbReference>
<keyword evidence="2" id="KW-0472">Membrane</keyword>
<dbReference type="InterPro" id="IPR001932">
    <property type="entry name" value="PPM-type_phosphatase-like_dom"/>
</dbReference>
<dbReference type="PANTHER" id="PTHR43156:SF2">
    <property type="entry name" value="STAGE II SPORULATION PROTEIN E"/>
    <property type="match status" value="1"/>
</dbReference>
<reference evidence="4" key="1">
    <citation type="submission" date="2020-10" db="EMBL/GenBank/DDBJ databases">
        <authorList>
            <person name="Gilroy R."/>
        </authorList>
    </citation>
    <scope>NUCLEOTIDE SEQUENCE</scope>
    <source>
        <strain evidence="4">CHK157-1446</strain>
    </source>
</reference>
<feature type="transmembrane region" description="Helical" evidence="2">
    <location>
        <begin position="59"/>
        <end position="84"/>
    </location>
</feature>
<evidence type="ECO:0000313" key="4">
    <source>
        <dbReference type="EMBL" id="HIS24887.1"/>
    </source>
</evidence>
<evidence type="ECO:0000259" key="3">
    <source>
        <dbReference type="SMART" id="SM00331"/>
    </source>
</evidence>
<dbReference type="Proteomes" id="UP000823982">
    <property type="component" value="Unassembled WGS sequence"/>
</dbReference>
<sequence length="752" mass="78354">MIFRRLIDALAAAARKTADRLGHVLDDKTRLIKALCAFLAGGYLAATEQMGDGLGFVPMAALVCALPAGYGAAAIAAGAIWSFAAGINTFSASVLAAAVCVWLVRLWFGNAYSKSYSVACAAVAGLTFLGGRITALAASDALAYAYLVEIARSCLCTAGAYLFASVFKTPSPDDVAAADKPRLYAMTVAAVCMLCPVFLGQTLSLLIPLCVFYTQIPHGRAHSGALGAILSLGVSLYSGSLELSGLCFALFALLCPPFIAKRKVPCAACFFGAMLIMCAFYGDSYDLAAALSSAAAAVLFALMPDKRLNAVGKLYSSAADAQACVPEGLAKLDFVRDGLQKLSDDCKSENMGELLSVSDMVYASVCAGCPQHEGCYSGDARQKAQRMLSSLDGAVSGGDFRVFAPFCSQSSEISAAAAKAKKRLGYMSLQRAADDERLSGVESALDAVIAATDSQSKDADEDAGKALASELKAYGMPCFSCAVDLDGCADVYFSAEKRVSQRKLLSAAERALKRKLSVVSQSGAGGYVKYTLLPRERFEIEAGAYRIPKQAGVPPADAVAFFEYGKYSYAALSDGMGTGREAAKSAETLLKTLKTLICSGIGEREAAALCSERLKCIRGDESFATLDLLRVNLASGGAEIFKFGASASVAVGDKMRLISGGGYPLGIIDELSATYAKIDGEEGGVCIAMLTDGAGSPGAAEIAALVIESSELSCEEAAAAIAHRAFSKNKQTSPDDVTAAIVRIKRKSDYNA</sequence>
<protein>
    <submittedName>
        <fullName evidence="4">SpoIIE family protein phosphatase</fullName>
    </submittedName>
</protein>
<dbReference type="PANTHER" id="PTHR43156">
    <property type="entry name" value="STAGE II SPORULATION PROTEIN E-RELATED"/>
    <property type="match status" value="1"/>
</dbReference>
<dbReference type="SMART" id="SM00331">
    <property type="entry name" value="PP2C_SIG"/>
    <property type="match status" value="1"/>
</dbReference>
<accession>A0A9D1EPT0</accession>
<dbReference type="Pfam" id="PF07228">
    <property type="entry name" value="SpoIIE"/>
    <property type="match status" value="1"/>
</dbReference>
<feature type="transmembrane region" description="Helical" evidence="2">
    <location>
        <begin position="264"/>
        <end position="282"/>
    </location>
</feature>
<evidence type="ECO:0000313" key="5">
    <source>
        <dbReference type="Proteomes" id="UP000823982"/>
    </source>
</evidence>
<feature type="transmembrane region" description="Helical" evidence="2">
    <location>
        <begin position="90"/>
        <end position="108"/>
    </location>
</feature>
<feature type="transmembrane region" description="Helical" evidence="2">
    <location>
        <begin position="143"/>
        <end position="163"/>
    </location>
</feature>
<feature type="transmembrane region" description="Helical" evidence="2">
    <location>
        <begin position="228"/>
        <end position="252"/>
    </location>
</feature>
<keyword evidence="2" id="KW-1133">Transmembrane helix</keyword>
<feature type="transmembrane region" description="Helical" evidence="2">
    <location>
        <begin position="183"/>
        <end position="216"/>
    </location>
</feature>
<proteinExistence type="predicted"/>
<dbReference type="AlphaFoldDB" id="A0A9D1EPT0"/>
<evidence type="ECO:0000256" key="1">
    <source>
        <dbReference type="ARBA" id="ARBA00022801"/>
    </source>
</evidence>
<feature type="transmembrane region" description="Helical" evidence="2">
    <location>
        <begin position="115"/>
        <end position="137"/>
    </location>
</feature>
<dbReference type="InterPro" id="IPR036457">
    <property type="entry name" value="PPM-type-like_dom_sf"/>
</dbReference>
<gene>
    <name evidence="4" type="ORF">IAD01_05740</name>
</gene>
<organism evidence="4 5">
    <name type="scientific">Candidatus Faeciplasma gallinarum</name>
    <dbReference type="NCBI Taxonomy" id="2840799"/>
    <lineage>
        <taxon>Bacteria</taxon>
        <taxon>Bacillati</taxon>
        <taxon>Bacillota</taxon>
        <taxon>Clostridia</taxon>
        <taxon>Eubacteriales</taxon>
        <taxon>Oscillospiraceae</taxon>
        <taxon>Oscillospiraceae incertae sedis</taxon>
        <taxon>Candidatus Faeciplasma</taxon>
    </lineage>
</organism>
<feature type="domain" description="PPM-type phosphatase" evidence="3">
    <location>
        <begin position="546"/>
        <end position="744"/>
    </location>
</feature>
<evidence type="ECO:0000256" key="2">
    <source>
        <dbReference type="SAM" id="Phobius"/>
    </source>
</evidence>
<dbReference type="Gene3D" id="3.60.40.10">
    <property type="entry name" value="PPM-type phosphatase domain"/>
    <property type="match status" value="1"/>
</dbReference>
<comment type="caution">
    <text evidence="4">The sequence shown here is derived from an EMBL/GenBank/DDBJ whole genome shotgun (WGS) entry which is preliminary data.</text>
</comment>
<reference evidence="4" key="2">
    <citation type="journal article" date="2021" name="PeerJ">
        <title>Extensive microbial diversity within the chicken gut microbiome revealed by metagenomics and culture.</title>
        <authorList>
            <person name="Gilroy R."/>
            <person name="Ravi A."/>
            <person name="Getino M."/>
            <person name="Pursley I."/>
            <person name="Horton D.L."/>
            <person name="Alikhan N.F."/>
            <person name="Baker D."/>
            <person name="Gharbi K."/>
            <person name="Hall N."/>
            <person name="Watson M."/>
            <person name="Adriaenssens E.M."/>
            <person name="Foster-Nyarko E."/>
            <person name="Jarju S."/>
            <person name="Secka A."/>
            <person name="Antonio M."/>
            <person name="Oren A."/>
            <person name="Chaudhuri R.R."/>
            <person name="La Ragione R."/>
            <person name="Hildebrand F."/>
            <person name="Pallen M.J."/>
        </authorList>
    </citation>
    <scope>NUCLEOTIDE SEQUENCE</scope>
    <source>
        <strain evidence="4">CHK157-1446</strain>
    </source>
</reference>
<dbReference type="InterPro" id="IPR052016">
    <property type="entry name" value="Bact_Sigma-Reg"/>
</dbReference>
<keyword evidence="2" id="KW-0812">Transmembrane</keyword>
<keyword evidence="1" id="KW-0378">Hydrolase</keyword>
<name>A0A9D1EPT0_9FIRM</name>
<dbReference type="SUPFAM" id="SSF81606">
    <property type="entry name" value="PP2C-like"/>
    <property type="match status" value="1"/>
</dbReference>
<dbReference type="EMBL" id="DVIR01000056">
    <property type="protein sequence ID" value="HIS24887.1"/>
    <property type="molecule type" value="Genomic_DNA"/>
</dbReference>